<accession>A0A3M2KS78</accession>
<evidence type="ECO:0000256" key="6">
    <source>
        <dbReference type="SAM" id="MobiDB-lite"/>
    </source>
</evidence>
<evidence type="ECO:0000256" key="1">
    <source>
        <dbReference type="ARBA" id="ARBA00005791"/>
    </source>
</evidence>
<feature type="domain" description="Thioredoxin-like fold" evidence="8">
    <location>
        <begin position="110"/>
        <end position="269"/>
    </location>
</feature>
<keyword evidence="7" id="KW-0812">Transmembrane</keyword>
<dbReference type="AlphaFoldDB" id="A0A3M2KS78"/>
<dbReference type="Gene3D" id="3.40.30.10">
    <property type="entry name" value="Glutaredoxin"/>
    <property type="match status" value="1"/>
</dbReference>
<evidence type="ECO:0000256" key="2">
    <source>
        <dbReference type="ARBA" id="ARBA00022729"/>
    </source>
</evidence>
<keyword evidence="5" id="KW-0676">Redox-active center</keyword>
<comment type="caution">
    <text evidence="9">The sequence shown here is derived from an EMBL/GenBank/DDBJ whole genome shotgun (WGS) entry which is preliminary data.</text>
</comment>
<feature type="compositionally biased region" description="Basic and acidic residues" evidence="6">
    <location>
        <begin position="18"/>
        <end position="27"/>
    </location>
</feature>
<dbReference type="InterPro" id="IPR036249">
    <property type="entry name" value="Thioredoxin-like_sf"/>
</dbReference>
<evidence type="ECO:0000259" key="8">
    <source>
        <dbReference type="Pfam" id="PF13462"/>
    </source>
</evidence>
<keyword evidence="2" id="KW-0732">Signal</keyword>
<feature type="transmembrane region" description="Helical" evidence="7">
    <location>
        <begin position="50"/>
        <end position="72"/>
    </location>
</feature>
<evidence type="ECO:0000256" key="3">
    <source>
        <dbReference type="ARBA" id="ARBA00023002"/>
    </source>
</evidence>
<keyword evidence="4" id="KW-1015">Disulfide bond</keyword>
<dbReference type="PANTHER" id="PTHR13887:SF14">
    <property type="entry name" value="DISULFIDE BOND FORMATION PROTEIN D"/>
    <property type="match status" value="1"/>
</dbReference>
<keyword evidence="3" id="KW-0560">Oxidoreductase</keyword>
<dbReference type="GO" id="GO:0016491">
    <property type="term" value="F:oxidoreductase activity"/>
    <property type="evidence" value="ECO:0007669"/>
    <property type="project" value="UniProtKB-KW"/>
</dbReference>
<evidence type="ECO:0000313" key="9">
    <source>
        <dbReference type="EMBL" id="RMI28502.1"/>
    </source>
</evidence>
<dbReference type="OrthoDB" id="117402at2"/>
<keyword evidence="7" id="KW-1133">Transmembrane helix</keyword>
<proteinExistence type="inferred from homology"/>
<name>A0A3M2KS78_9NOCA</name>
<feature type="region of interest" description="Disordered" evidence="6">
    <location>
        <begin position="1"/>
        <end position="33"/>
    </location>
</feature>
<keyword evidence="7" id="KW-0472">Membrane</keyword>
<evidence type="ECO:0000256" key="5">
    <source>
        <dbReference type="ARBA" id="ARBA00023284"/>
    </source>
</evidence>
<dbReference type="SUPFAM" id="SSF52833">
    <property type="entry name" value="Thioredoxin-like"/>
    <property type="match status" value="1"/>
</dbReference>
<keyword evidence="10" id="KW-1185">Reference proteome</keyword>
<gene>
    <name evidence="9" type="ORF">EBN03_30160</name>
</gene>
<evidence type="ECO:0000256" key="4">
    <source>
        <dbReference type="ARBA" id="ARBA00023157"/>
    </source>
</evidence>
<comment type="similarity">
    <text evidence="1">Belongs to the thioredoxin family. DsbA subfamily.</text>
</comment>
<dbReference type="Proteomes" id="UP000279275">
    <property type="component" value="Unassembled WGS sequence"/>
</dbReference>
<dbReference type="PANTHER" id="PTHR13887">
    <property type="entry name" value="GLUTATHIONE S-TRANSFERASE KAPPA"/>
    <property type="match status" value="1"/>
</dbReference>
<dbReference type="Pfam" id="PF13462">
    <property type="entry name" value="Thioredoxin_4"/>
    <property type="match status" value="1"/>
</dbReference>
<reference evidence="9 10" key="1">
    <citation type="submission" date="2018-10" db="EMBL/GenBank/DDBJ databases">
        <title>Isolation from cow dung.</title>
        <authorList>
            <person name="Ling L."/>
        </authorList>
    </citation>
    <scope>NUCLEOTIDE SEQUENCE [LARGE SCALE GENOMIC DNA]</scope>
    <source>
        <strain evidence="9 10">NEAU-LL90</strain>
    </source>
</reference>
<organism evidence="9 10">
    <name type="scientific">Nocardia stercoris</name>
    <dbReference type="NCBI Taxonomy" id="2483361"/>
    <lineage>
        <taxon>Bacteria</taxon>
        <taxon>Bacillati</taxon>
        <taxon>Actinomycetota</taxon>
        <taxon>Actinomycetes</taxon>
        <taxon>Mycobacteriales</taxon>
        <taxon>Nocardiaceae</taxon>
        <taxon>Nocardia</taxon>
    </lineage>
</organism>
<evidence type="ECO:0000313" key="10">
    <source>
        <dbReference type="Proteomes" id="UP000279275"/>
    </source>
</evidence>
<sequence>MDIRGVRGHHHPRPTHGVAERPGEPVNKKPANRAGVVAAARGGSSRRGTVVQIAVAAVLIALIVAIGISVGLHKSDKTGDALPDTNAAVIVPTVVAPASSGVVGTIGADGSITIGKPDAKVQVRVVADPQCPVCQRFEAANAQVLADEVNAGTAVVQYDIISFLDRASSGTMYSTRAANAAYCTAAADPSKFLGWLASIYEQQPPENGTGLKNAELTRIAAEAGYTDPAVAACITGYPYAPLVAKHTTAVLGSGIQSTPTVFVNGQPITAGALFTQSGLRPAIEAAAR</sequence>
<dbReference type="InterPro" id="IPR012336">
    <property type="entry name" value="Thioredoxin-like_fold"/>
</dbReference>
<protein>
    <submittedName>
        <fullName evidence="9">Disulfide bond formation protein DsbA</fullName>
    </submittedName>
</protein>
<feature type="compositionally biased region" description="Basic residues" evidence="6">
    <location>
        <begin position="1"/>
        <end position="14"/>
    </location>
</feature>
<dbReference type="EMBL" id="RFFH01000021">
    <property type="protein sequence ID" value="RMI28502.1"/>
    <property type="molecule type" value="Genomic_DNA"/>
</dbReference>
<evidence type="ECO:0000256" key="7">
    <source>
        <dbReference type="SAM" id="Phobius"/>
    </source>
</evidence>